<feature type="transmembrane region" description="Helical" evidence="18">
    <location>
        <begin position="98"/>
        <end position="118"/>
    </location>
</feature>
<evidence type="ECO:0000256" key="16">
    <source>
        <dbReference type="ARBA" id="ARBA00031027"/>
    </source>
</evidence>
<dbReference type="InterPro" id="IPR010934">
    <property type="entry name" value="NADH_DH_su5_C"/>
</dbReference>
<dbReference type="EC" id="7.1.1.2" evidence="3"/>
<feature type="transmembrane region" description="Helical" evidence="18">
    <location>
        <begin position="541"/>
        <end position="558"/>
    </location>
</feature>
<comment type="catalytic activity">
    <reaction evidence="17">
        <text>a ubiquinone + NADH + 5 H(+)(in) = a ubiquinol + NAD(+) + 4 H(+)(out)</text>
        <dbReference type="Rhea" id="RHEA:29091"/>
        <dbReference type="Rhea" id="RHEA-COMP:9565"/>
        <dbReference type="Rhea" id="RHEA-COMP:9566"/>
        <dbReference type="ChEBI" id="CHEBI:15378"/>
        <dbReference type="ChEBI" id="CHEBI:16389"/>
        <dbReference type="ChEBI" id="CHEBI:17976"/>
        <dbReference type="ChEBI" id="CHEBI:57540"/>
        <dbReference type="ChEBI" id="CHEBI:57945"/>
        <dbReference type="EC" id="7.1.1.2"/>
    </reaction>
</comment>
<comment type="function">
    <text evidence="1">Core subunit of the mitochondrial membrane respiratory chain NADH dehydrogenase (Complex I) that is believed to belong to the minimal assembly required for catalysis. Complex I functions in the transfer of electrons from NADH to the respiratory chain. The immediate electron acceptor for the enzyme is believed to be ubiquinone.</text>
</comment>
<dbReference type="GO" id="GO:0008137">
    <property type="term" value="F:NADH dehydrogenase (ubiquinone) activity"/>
    <property type="evidence" value="ECO:0007669"/>
    <property type="project" value="UniProtKB-EC"/>
</dbReference>
<keyword evidence="6" id="KW-0679">Respiratory chain</keyword>
<sequence>MFVSSVVSFFMGLMFLFMGYSVFFEFDLVGLAFSSFEVVFYLDWMSLFFMSFVMYISGLIFSYSREYMMGDLFLKRFVFLMFLFVLSMMMMILSMNLVAILVGWDGLGLVSYALVIYYQNIKSFNAGMLTALSNRVGDAAILVSVAIMMGGVGSWNFLFYFLDNMGMFMVALFLVLASITKSAQIPFSSWLPAAMAAPTPVSSLVHSSTLVTAGVYLLIRSSVLLDLAMLESLLYLSLFTMFMAGLAANLEWDLKKIIALSTLSQLGFMVVILCLGGPDLAFFHLLTHALFKALLFMCAGAIIHGMGDNQDIRFMGGQVKLLPLTCVCMMVSNFALCGFPFMAGFYSKDLIAEVLSMSITGWLVYFIFYFSIGLTVSYSVRLSYYIFFGDYNSVSLGGLSEQNNSIMNKSMMGLVFFVVFMGSSVSWLFMSEPYFIFLPIHFKLMTFFMIFMGGFAGWEMIQLNYSYASLMYMYNSKMFMAGMWNLPVLSTLGINKFFLFMGSSVYKIMDHGWFEYYGSGGVFSLLKTMTKGVQFLSFSHLKVYLLIFFFYSVVLFSII</sequence>
<dbReference type="InterPro" id="IPR003945">
    <property type="entry name" value="NU5C-like"/>
</dbReference>
<reference evidence="21" key="1">
    <citation type="submission" date="2016-04" db="EMBL/GenBank/DDBJ databases">
        <title>Mitochondria of Scolytid beetles.</title>
        <authorList>
            <person name="Miller K."/>
            <person name="Linard B."/>
            <person name="Vogler A.P."/>
        </authorList>
    </citation>
    <scope>NUCLEOTIDE SEQUENCE</scope>
</reference>
<evidence type="ECO:0000256" key="17">
    <source>
        <dbReference type="ARBA" id="ARBA00049551"/>
    </source>
</evidence>
<name>A0A343A4Y3_9CUCU</name>
<evidence type="ECO:0000256" key="5">
    <source>
        <dbReference type="ARBA" id="ARBA00022448"/>
    </source>
</evidence>
<evidence type="ECO:0000256" key="14">
    <source>
        <dbReference type="ARBA" id="ARBA00023128"/>
    </source>
</evidence>
<keyword evidence="10" id="KW-0249">Electron transport</keyword>
<feature type="transmembrane region" description="Helical" evidence="18">
    <location>
        <begin position="139"/>
        <end position="162"/>
    </location>
</feature>
<keyword evidence="15 18" id="KW-0472">Membrane</keyword>
<feature type="transmembrane region" description="Helical" evidence="18">
    <location>
        <begin position="203"/>
        <end position="220"/>
    </location>
</feature>
<evidence type="ECO:0000256" key="18">
    <source>
        <dbReference type="SAM" id="Phobius"/>
    </source>
</evidence>
<evidence type="ECO:0000256" key="1">
    <source>
        <dbReference type="ARBA" id="ARBA00003257"/>
    </source>
</evidence>
<dbReference type="GO" id="GO:0003954">
    <property type="term" value="F:NADH dehydrogenase activity"/>
    <property type="evidence" value="ECO:0007669"/>
    <property type="project" value="TreeGrafter"/>
</dbReference>
<evidence type="ECO:0000256" key="2">
    <source>
        <dbReference type="ARBA" id="ARBA00004448"/>
    </source>
</evidence>
<evidence type="ECO:0000256" key="4">
    <source>
        <dbReference type="ARBA" id="ARBA00021096"/>
    </source>
</evidence>
<gene>
    <name evidence="21" type="primary">nad5</name>
</gene>
<evidence type="ECO:0000256" key="7">
    <source>
        <dbReference type="ARBA" id="ARBA00022692"/>
    </source>
</evidence>
<feature type="transmembrane region" description="Helical" evidence="18">
    <location>
        <begin position="257"/>
        <end position="275"/>
    </location>
</feature>
<dbReference type="GO" id="GO:0042773">
    <property type="term" value="P:ATP synthesis coupled electron transport"/>
    <property type="evidence" value="ECO:0007669"/>
    <property type="project" value="InterPro"/>
</dbReference>
<dbReference type="PANTHER" id="PTHR42829:SF2">
    <property type="entry name" value="NADH-UBIQUINONE OXIDOREDUCTASE CHAIN 5"/>
    <property type="match status" value="1"/>
</dbReference>
<dbReference type="InterPro" id="IPR001750">
    <property type="entry name" value="ND/Mrp_TM"/>
</dbReference>
<feature type="transmembrane region" description="Helical" evidence="18">
    <location>
        <begin position="38"/>
        <end position="61"/>
    </location>
</feature>
<proteinExistence type="predicted"/>
<feature type="transmembrane region" description="Helical" evidence="18">
    <location>
        <begin position="479"/>
        <end position="501"/>
    </location>
</feature>
<feature type="transmembrane region" description="Helical" evidence="18">
    <location>
        <begin position="411"/>
        <end position="430"/>
    </location>
</feature>
<protein>
    <recommendedName>
        <fullName evidence="4">NADH-ubiquinone oxidoreductase chain 5</fullName>
        <ecNumber evidence="3">7.1.1.2</ecNumber>
    </recommendedName>
    <alternativeName>
        <fullName evidence="16">NADH dehydrogenase subunit 5</fullName>
    </alternativeName>
</protein>
<keyword evidence="8" id="KW-0999">Mitochondrion inner membrane</keyword>
<keyword evidence="11 18" id="KW-1133">Transmembrane helix</keyword>
<evidence type="ECO:0000256" key="3">
    <source>
        <dbReference type="ARBA" id="ARBA00012944"/>
    </source>
</evidence>
<dbReference type="Pfam" id="PF06455">
    <property type="entry name" value="NADH5_C"/>
    <property type="match status" value="1"/>
</dbReference>
<keyword evidence="14 21" id="KW-0496">Mitochondrion</keyword>
<geneLocation type="mitochondrion" evidence="21"/>
<dbReference type="GO" id="GO:0015990">
    <property type="term" value="P:electron transport coupled proton transport"/>
    <property type="evidence" value="ECO:0007669"/>
    <property type="project" value="TreeGrafter"/>
</dbReference>
<evidence type="ECO:0000256" key="15">
    <source>
        <dbReference type="ARBA" id="ARBA00023136"/>
    </source>
</evidence>
<keyword evidence="13" id="KW-0830">Ubiquinone</keyword>
<keyword evidence="7 18" id="KW-0812">Transmembrane</keyword>
<evidence type="ECO:0000313" key="21">
    <source>
        <dbReference type="EMBL" id="AOY39611.1"/>
    </source>
</evidence>
<feature type="transmembrane region" description="Helical" evidence="18">
    <location>
        <begin position="281"/>
        <end position="303"/>
    </location>
</feature>
<comment type="subcellular location">
    <subcellularLocation>
        <location evidence="2">Mitochondrion inner membrane</location>
        <topology evidence="2">Multi-pass membrane protein</topology>
    </subcellularLocation>
</comment>
<keyword evidence="12" id="KW-0520">NAD</keyword>
<evidence type="ECO:0000256" key="10">
    <source>
        <dbReference type="ARBA" id="ARBA00022982"/>
    </source>
</evidence>
<evidence type="ECO:0000259" key="19">
    <source>
        <dbReference type="Pfam" id="PF00361"/>
    </source>
</evidence>
<dbReference type="PRINTS" id="PR01434">
    <property type="entry name" value="NADHDHGNASE5"/>
</dbReference>
<evidence type="ECO:0000256" key="6">
    <source>
        <dbReference type="ARBA" id="ARBA00022660"/>
    </source>
</evidence>
<evidence type="ECO:0000256" key="12">
    <source>
        <dbReference type="ARBA" id="ARBA00023027"/>
    </source>
</evidence>
<organism evidence="21">
    <name type="scientific">Dryocoetes villosus</name>
    <dbReference type="NCBI Taxonomy" id="1367338"/>
    <lineage>
        <taxon>Eukaryota</taxon>
        <taxon>Metazoa</taxon>
        <taxon>Ecdysozoa</taxon>
        <taxon>Arthropoda</taxon>
        <taxon>Hexapoda</taxon>
        <taxon>Insecta</taxon>
        <taxon>Pterygota</taxon>
        <taxon>Neoptera</taxon>
        <taxon>Endopterygota</taxon>
        <taxon>Coleoptera</taxon>
        <taxon>Polyphaga</taxon>
        <taxon>Cucujiformia</taxon>
        <taxon>Curculionidae</taxon>
        <taxon>Scolytinae</taxon>
        <taxon>Dryocoetes</taxon>
    </lineage>
</organism>
<evidence type="ECO:0000256" key="8">
    <source>
        <dbReference type="ARBA" id="ARBA00022792"/>
    </source>
</evidence>
<evidence type="ECO:0000256" key="13">
    <source>
        <dbReference type="ARBA" id="ARBA00023075"/>
    </source>
</evidence>
<dbReference type="GO" id="GO:0005743">
    <property type="term" value="C:mitochondrial inner membrane"/>
    <property type="evidence" value="ECO:0007669"/>
    <property type="project" value="UniProtKB-SubCell"/>
</dbReference>
<evidence type="ECO:0000256" key="9">
    <source>
        <dbReference type="ARBA" id="ARBA00022967"/>
    </source>
</evidence>
<evidence type="ECO:0000256" key="11">
    <source>
        <dbReference type="ARBA" id="ARBA00022989"/>
    </source>
</evidence>
<keyword evidence="9" id="KW-1278">Translocase</keyword>
<dbReference type="Pfam" id="PF00361">
    <property type="entry name" value="Proton_antipo_M"/>
    <property type="match status" value="1"/>
</dbReference>
<keyword evidence="5" id="KW-0813">Transport</keyword>
<feature type="transmembrane region" description="Helical" evidence="18">
    <location>
        <begin position="168"/>
        <end position="191"/>
    </location>
</feature>
<dbReference type="PANTHER" id="PTHR42829">
    <property type="entry name" value="NADH-UBIQUINONE OXIDOREDUCTASE CHAIN 5"/>
    <property type="match status" value="1"/>
</dbReference>
<evidence type="ECO:0000259" key="20">
    <source>
        <dbReference type="Pfam" id="PF06455"/>
    </source>
</evidence>
<feature type="transmembrane region" description="Helical" evidence="18">
    <location>
        <begin position="7"/>
        <end position="26"/>
    </location>
</feature>
<feature type="transmembrane region" description="Helical" evidence="18">
    <location>
        <begin position="232"/>
        <end position="250"/>
    </location>
</feature>
<dbReference type="AlphaFoldDB" id="A0A343A4Y3"/>
<feature type="transmembrane region" description="Helical" evidence="18">
    <location>
        <begin position="324"/>
        <end position="347"/>
    </location>
</feature>
<feature type="transmembrane region" description="Helical" evidence="18">
    <location>
        <begin position="359"/>
        <end position="380"/>
    </location>
</feature>
<accession>A0A343A4Y3</accession>
<feature type="transmembrane region" description="Helical" evidence="18">
    <location>
        <begin position="436"/>
        <end position="458"/>
    </location>
</feature>
<feature type="transmembrane region" description="Helical" evidence="18">
    <location>
        <begin position="73"/>
        <end position="92"/>
    </location>
</feature>
<feature type="domain" description="NADH dehydrogenase subunit 5 C-terminal" evidence="20">
    <location>
        <begin position="378"/>
        <end position="558"/>
    </location>
</feature>
<dbReference type="EMBL" id="KX035216">
    <property type="protein sequence ID" value="AOY39611.1"/>
    <property type="molecule type" value="Genomic_DNA"/>
</dbReference>
<feature type="domain" description="NADH:quinone oxidoreductase/Mrp antiporter transmembrane" evidence="19">
    <location>
        <begin position="94"/>
        <end position="374"/>
    </location>
</feature>